<dbReference type="CDD" id="cd01646">
    <property type="entry name" value="RT_Bac_retron_I"/>
    <property type="match status" value="1"/>
</dbReference>
<gene>
    <name evidence="3" type="ORF">BFL36_14725</name>
</gene>
<dbReference type="GO" id="GO:0003964">
    <property type="term" value="F:RNA-directed DNA polymerase activity"/>
    <property type="evidence" value="ECO:0007669"/>
    <property type="project" value="UniProtKB-KW"/>
</dbReference>
<dbReference type="Pfam" id="PF00078">
    <property type="entry name" value="RVT_1"/>
    <property type="match status" value="1"/>
</dbReference>
<proteinExistence type="predicted"/>
<dbReference type="Gene3D" id="3.10.10.10">
    <property type="entry name" value="HIV Type 1 Reverse Transcriptase, subunit A, domain 1"/>
    <property type="match status" value="1"/>
</dbReference>
<dbReference type="InterPro" id="IPR043502">
    <property type="entry name" value="DNA/RNA_pol_sf"/>
</dbReference>
<dbReference type="Proteomes" id="UP000195011">
    <property type="component" value="Unassembled WGS sequence"/>
</dbReference>
<dbReference type="PANTHER" id="PTHR34047">
    <property type="entry name" value="NUCLEAR INTRON MATURASE 1, MITOCHONDRIAL-RELATED"/>
    <property type="match status" value="1"/>
</dbReference>
<feature type="domain" description="Reverse transcriptase" evidence="2">
    <location>
        <begin position="63"/>
        <end position="292"/>
    </location>
</feature>
<keyword evidence="3" id="KW-0808">Transferase</keyword>
<dbReference type="PANTHER" id="PTHR34047:SF8">
    <property type="entry name" value="PROTEIN YKFC"/>
    <property type="match status" value="1"/>
</dbReference>
<name>A0A251Y2I1_9MICO</name>
<keyword evidence="3" id="KW-0548">Nucleotidyltransferase</keyword>
<evidence type="ECO:0000259" key="2">
    <source>
        <dbReference type="PROSITE" id="PS50878"/>
    </source>
</evidence>
<dbReference type="InterPro" id="IPR043128">
    <property type="entry name" value="Rev_trsase/Diguanyl_cyclase"/>
</dbReference>
<reference evidence="3 4" key="1">
    <citation type="submission" date="2016-08" db="EMBL/GenBank/DDBJ databases">
        <title>Genome sequence of Clavibacter michiganensis spp strain CFBP8017.</title>
        <authorList>
            <person name="Thapa S.P."/>
            <person name="Coaker G."/>
            <person name="Jacques M.-A."/>
        </authorList>
    </citation>
    <scope>NUCLEOTIDE SEQUENCE [LARGE SCALE GENOMIC DNA]</scope>
    <source>
        <strain evidence="3">CFBP8017</strain>
    </source>
</reference>
<dbReference type="SUPFAM" id="SSF56672">
    <property type="entry name" value="DNA/RNA polymerases"/>
    <property type="match status" value="1"/>
</dbReference>
<evidence type="ECO:0000313" key="4">
    <source>
        <dbReference type="Proteomes" id="UP000195011"/>
    </source>
</evidence>
<dbReference type="EMBL" id="MDJY01000063">
    <property type="protein sequence ID" value="OUE18233.1"/>
    <property type="molecule type" value="Genomic_DNA"/>
</dbReference>
<sequence length="467" mass="52909">MYLLRFGSTMGNGAVAKRRLWNSHITKKALGESWARIAESGGAGRDGKTPKQFGLHAEASIRRLNKTLRGDSHEFIAYLQLLKSKGAGKAPRIISIPSTVDRIALRAMSTYLRAVHPSQVSTKLPQTLVSEVITALESDSWTYFVKLDIRDFYPSIDHEYLRAALALHVKDKGVVNTYMKAVRTPTVPRGATRPTHKVTKGVPQGLAVSNGLAELTMEVVDRYLASSPDFTAFRFVDDILILTHEPFENRITAEVRKLAGLAGLKVHDEASGKGKHAKGPVRDGFDFLGYQFEWPRITVRQGSVTKIESRITRAFTAYKYALDRNPESEEYAKRAKARLKWHLDLVITGFTLDKKRIGWLAYFSQIRNQHLLKHLDSLVERKSLRFKVSELEFKTFVRSYRAVASRKPNTYIPDFDSVTHEEMVRVMTEVFGMNDVDRLAPDEVRARFVRKIKRISKDLEADVPGYT</sequence>
<dbReference type="InterPro" id="IPR051083">
    <property type="entry name" value="GrpII_Intron_Splice-Mob/Def"/>
</dbReference>
<evidence type="ECO:0000313" key="3">
    <source>
        <dbReference type="EMBL" id="OUE18233.1"/>
    </source>
</evidence>
<dbReference type="Gene3D" id="3.30.70.270">
    <property type="match status" value="1"/>
</dbReference>
<dbReference type="AlphaFoldDB" id="A0A251Y2I1"/>
<keyword evidence="3" id="KW-0695">RNA-directed DNA polymerase</keyword>
<comment type="function">
    <text evidence="1">Poorly processive, error-prone DNA polymerase involved in untargeted mutagenesis. Copies undamaged DNA at stalled replication forks, which arise in vivo from mismatched or misaligned primer ends. These misaligned primers can be extended by PolIV. Exhibits no 3'-5' exonuclease (proofreading) activity. May be involved in translesional synthesis, in conjunction with the beta clamp from PolIII.</text>
</comment>
<comment type="caution">
    <text evidence="3">The sequence shown here is derived from an EMBL/GenBank/DDBJ whole genome shotgun (WGS) entry which is preliminary data.</text>
</comment>
<protein>
    <submittedName>
        <fullName evidence="3">Reverse transcriptase (RNA-dependent DNA polymerase)</fullName>
    </submittedName>
</protein>
<accession>A0A251Y2I1</accession>
<dbReference type="InterPro" id="IPR000477">
    <property type="entry name" value="RT_dom"/>
</dbReference>
<dbReference type="PROSITE" id="PS50878">
    <property type="entry name" value="RT_POL"/>
    <property type="match status" value="1"/>
</dbReference>
<organism evidence="3 4">
    <name type="scientific">Clavibacter michiganensis</name>
    <dbReference type="NCBI Taxonomy" id="28447"/>
    <lineage>
        <taxon>Bacteria</taxon>
        <taxon>Bacillati</taxon>
        <taxon>Actinomycetota</taxon>
        <taxon>Actinomycetes</taxon>
        <taxon>Micrococcales</taxon>
        <taxon>Microbacteriaceae</taxon>
        <taxon>Clavibacter</taxon>
    </lineage>
</organism>
<evidence type="ECO:0000256" key="1">
    <source>
        <dbReference type="ARBA" id="ARBA00025589"/>
    </source>
</evidence>